<dbReference type="OrthoDB" id="433474at2759"/>
<protein>
    <submittedName>
        <fullName evidence="3">Carboxylesterase-like protein</fullName>
    </submittedName>
</protein>
<feature type="domain" description="Alpha/beta hydrolase fold-3" evidence="2">
    <location>
        <begin position="88"/>
        <end position="295"/>
    </location>
</feature>
<dbReference type="GO" id="GO:0016787">
    <property type="term" value="F:hydrolase activity"/>
    <property type="evidence" value="ECO:0007669"/>
    <property type="project" value="UniProtKB-KW"/>
</dbReference>
<proteinExistence type="predicted"/>
<dbReference type="PANTHER" id="PTHR48081:SF8">
    <property type="entry name" value="ALPHA_BETA HYDROLASE FOLD-3 DOMAIN-CONTAINING PROTEIN-RELATED"/>
    <property type="match status" value="1"/>
</dbReference>
<dbReference type="STRING" id="857340.A0A086SZI8"/>
<dbReference type="Gene3D" id="3.40.50.1820">
    <property type="entry name" value="alpha/beta hydrolase"/>
    <property type="match status" value="1"/>
</dbReference>
<dbReference type="AlphaFoldDB" id="A0A086SZI8"/>
<accession>A0A086SZI8</accession>
<reference evidence="4" key="1">
    <citation type="journal article" date="2014" name="Genome Announc.">
        <title>Genome sequence and annotation of Acremonium chrysogenum, producer of the beta-lactam antibiotic cephalosporin C.</title>
        <authorList>
            <person name="Terfehr D."/>
            <person name="Dahlmann T.A."/>
            <person name="Specht T."/>
            <person name="Zadra I."/>
            <person name="Kuernsteiner H."/>
            <person name="Kueck U."/>
        </authorList>
    </citation>
    <scope>NUCLEOTIDE SEQUENCE [LARGE SCALE GENOMIC DNA]</scope>
    <source>
        <strain evidence="4">ATCC 11550 / CBS 779.69 / DSM 880 / IAM 14645 / JCM 23072 / IMI 49137</strain>
    </source>
</reference>
<evidence type="ECO:0000313" key="4">
    <source>
        <dbReference type="Proteomes" id="UP000029964"/>
    </source>
</evidence>
<dbReference type="EMBL" id="JPKY01000092">
    <property type="protein sequence ID" value="KFH42520.1"/>
    <property type="molecule type" value="Genomic_DNA"/>
</dbReference>
<comment type="caution">
    <text evidence="3">The sequence shown here is derived from an EMBL/GenBank/DDBJ whole genome shotgun (WGS) entry which is preliminary data.</text>
</comment>
<dbReference type="Proteomes" id="UP000029964">
    <property type="component" value="Unassembled WGS sequence"/>
</dbReference>
<name>A0A086SZI8_HAPC1</name>
<sequence>MPDALKPPYDEELAVALAAFPPGDVTPEAIPAMRKMQEENGTLELAIAGEPFTHQERTVPGPAGPVTLSFFYPQDLRPPNKARPAIYQVHSGGVICGTRFTFIKEPLRWAKANGAICITVEYRLAPEHPYPAAIDDCWAGLKWVGEHARELGIDPERIIVTGQSAGGGLAAALAIKARDNNGPKIRGQLIDCGMLDDRMTSSSVNQYTADGTWTRGSNVTAWNAILGDKAGKDGVSILAAVNRATPKDLENLPPALVNVGSAEGFRDENVDYAKKLWAAGVVAELHVWPGGYHCFDQIMPEVPVSKASLEAKAAWVKKMFAEPTAKL</sequence>
<keyword evidence="1" id="KW-0378">Hydrolase</keyword>
<evidence type="ECO:0000313" key="3">
    <source>
        <dbReference type="EMBL" id="KFH42520.1"/>
    </source>
</evidence>
<gene>
    <name evidence="3" type="ORF">ACRE_067430</name>
</gene>
<dbReference type="InterPro" id="IPR029058">
    <property type="entry name" value="AB_hydrolase_fold"/>
</dbReference>
<organism evidence="3 4">
    <name type="scientific">Hapsidospora chrysogenum (strain ATCC 11550 / CBS 779.69 / DSM 880 / IAM 14645 / JCM 23072 / IMI 49137)</name>
    <name type="common">Acremonium chrysogenum</name>
    <dbReference type="NCBI Taxonomy" id="857340"/>
    <lineage>
        <taxon>Eukaryota</taxon>
        <taxon>Fungi</taxon>
        <taxon>Dikarya</taxon>
        <taxon>Ascomycota</taxon>
        <taxon>Pezizomycotina</taxon>
        <taxon>Sordariomycetes</taxon>
        <taxon>Hypocreomycetidae</taxon>
        <taxon>Hypocreales</taxon>
        <taxon>Bionectriaceae</taxon>
        <taxon>Hapsidospora</taxon>
    </lineage>
</organism>
<dbReference type="HOGENOM" id="CLU_012494_6_1_1"/>
<evidence type="ECO:0000256" key="1">
    <source>
        <dbReference type="ARBA" id="ARBA00022801"/>
    </source>
</evidence>
<dbReference type="PANTHER" id="PTHR48081">
    <property type="entry name" value="AB HYDROLASE SUPERFAMILY PROTEIN C4A8.06C"/>
    <property type="match status" value="1"/>
</dbReference>
<keyword evidence="4" id="KW-1185">Reference proteome</keyword>
<dbReference type="InterPro" id="IPR013094">
    <property type="entry name" value="AB_hydrolase_3"/>
</dbReference>
<dbReference type="InterPro" id="IPR050300">
    <property type="entry name" value="GDXG_lipolytic_enzyme"/>
</dbReference>
<dbReference type="SUPFAM" id="SSF53474">
    <property type="entry name" value="alpha/beta-Hydrolases"/>
    <property type="match status" value="1"/>
</dbReference>
<evidence type="ECO:0000259" key="2">
    <source>
        <dbReference type="Pfam" id="PF07859"/>
    </source>
</evidence>
<dbReference type="Pfam" id="PF07859">
    <property type="entry name" value="Abhydrolase_3"/>
    <property type="match status" value="1"/>
</dbReference>